<protein>
    <recommendedName>
        <fullName evidence="4">Pre-mRNA splicing factor component Cdc5p/Cef1 C-terminal domain-containing protein</fullName>
    </recommendedName>
</protein>
<dbReference type="GO" id="GO:0000977">
    <property type="term" value="F:RNA polymerase II transcription regulatory region sequence-specific DNA binding"/>
    <property type="evidence" value="ECO:0007669"/>
    <property type="project" value="TreeGrafter"/>
</dbReference>
<sequence length="319" mass="35834">MIKKEMLTMLHYDSLHNPPPTLLAELSRNADGKLLSAMAQKKRLQQVNTAHETYLRDSPYEEFSDDSLAQAAAAIEAETAVVRSAMGHGEVSGEAYARVWEECLAQVLHLPQHHRFTRANLVPKAERVSAAERRLEMLRGLMAEEAKKAARQEKRLSILLGGYQSRAQTLIKAIQESVEQIEQSQIELTSLEHLRQQEIGAVVRRTEMLKIDVERQRSRETQLQNTYAKMARLRDDRMAEAEKIYDNTTTPPLASPRAGVEGLEDETQNDPGGWTTVQQSDGELVEERNAGAQTDPVPLPEAIQIGRRSEFSVDLDAET</sequence>
<organism evidence="5 6">
    <name type="scientific">Hydatigena taeniaeformis</name>
    <name type="common">Feline tapeworm</name>
    <name type="synonym">Taenia taeniaeformis</name>
    <dbReference type="NCBI Taxonomy" id="6205"/>
    <lineage>
        <taxon>Eukaryota</taxon>
        <taxon>Metazoa</taxon>
        <taxon>Spiralia</taxon>
        <taxon>Lophotrochozoa</taxon>
        <taxon>Platyhelminthes</taxon>
        <taxon>Cestoda</taxon>
        <taxon>Eucestoda</taxon>
        <taxon>Cyclophyllidea</taxon>
        <taxon>Taeniidae</taxon>
        <taxon>Hydatigera</taxon>
    </lineage>
</organism>
<dbReference type="InterPro" id="IPR021786">
    <property type="entry name" value="Cdc5p/Cef1_C"/>
</dbReference>
<keyword evidence="6" id="KW-1185">Reference proteome</keyword>
<accession>A0A3P7EAY4</accession>
<dbReference type="OrthoDB" id="6273951at2759"/>
<dbReference type="GO" id="GO:0000981">
    <property type="term" value="F:DNA-binding transcription factor activity, RNA polymerase II-specific"/>
    <property type="evidence" value="ECO:0007669"/>
    <property type="project" value="TreeGrafter"/>
</dbReference>
<dbReference type="EMBL" id="UYWX01001046">
    <property type="protein sequence ID" value="VDM19940.1"/>
    <property type="molecule type" value="Genomic_DNA"/>
</dbReference>
<evidence type="ECO:0000259" key="4">
    <source>
        <dbReference type="Pfam" id="PF11831"/>
    </source>
</evidence>
<dbReference type="PANTHER" id="PTHR45885">
    <property type="entry name" value="CELL DIVISION CYCLE 5-LIKE PROTEIN"/>
    <property type="match status" value="1"/>
</dbReference>
<evidence type="ECO:0000256" key="2">
    <source>
        <dbReference type="ARBA" id="ARBA00023242"/>
    </source>
</evidence>
<dbReference type="GO" id="GO:0000974">
    <property type="term" value="C:Prp19 complex"/>
    <property type="evidence" value="ECO:0007669"/>
    <property type="project" value="InterPro"/>
</dbReference>
<evidence type="ECO:0000256" key="3">
    <source>
        <dbReference type="SAM" id="MobiDB-lite"/>
    </source>
</evidence>
<dbReference type="PANTHER" id="PTHR45885:SF1">
    <property type="entry name" value="CELL DIVISION CYCLE 5-LIKE PROTEIN"/>
    <property type="match status" value="1"/>
</dbReference>
<evidence type="ECO:0000256" key="1">
    <source>
        <dbReference type="ARBA" id="ARBA00023125"/>
    </source>
</evidence>
<proteinExistence type="predicted"/>
<feature type="domain" description="Pre-mRNA splicing factor component Cdc5p/Cef1 C-terminal" evidence="4">
    <location>
        <begin position="1"/>
        <end position="92"/>
    </location>
</feature>
<name>A0A3P7EAY4_HYDTA</name>
<reference evidence="5 6" key="1">
    <citation type="submission" date="2018-11" db="EMBL/GenBank/DDBJ databases">
        <authorList>
            <consortium name="Pathogen Informatics"/>
        </authorList>
    </citation>
    <scope>NUCLEOTIDE SEQUENCE [LARGE SCALE GENOMIC DNA]</scope>
</reference>
<keyword evidence="2" id="KW-0539">Nucleus</keyword>
<dbReference type="AlphaFoldDB" id="A0A3P7EAY4"/>
<evidence type="ECO:0000313" key="6">
    <source>
        <dbReference type="Proteomes" id="UP000274429"/>
    </source>
</evidence>
<dbReference type="GO" id="GO:0000398">
    <property type="term" value="P:mRNA splicing, via spliceosome"/>
    <property type="evidence" value="ECO:0007669"/>
    <property type="project" value="InterPro"/>
</dbReference>
<dbReference type="Pfam" id="PF11831">
    <property type="entry name" value="Myb_Cef"/>
    <property type="match status" value="1"/>
</dbReference>
<dbReference type="Proteomes" id="UP000274429">
    <property type="component" value="Unassembled WGS sequence"/>
</dbReference>
<dbReference type="InterPro" id="IPR047242">
    <property type="entry name" value="CDC5L/Cef1"/>
</dbReference>
<gene>
    <name evidence="5" type="ORF">TTAC_LOCUS2408</name>
</gene>
<dbReference type="GO" id="GO:0005681">
    <property type="term" value="C:spliceosomal complex"/>
    <property type="evidence" value="ECO:0007669"/>
    <property type="project" value="TreeGrafter"/>
</dbReference>
<feature type="region of interest" description="Disordered" evidence="3">
    <location>
        <begin position="247"/>
        <end position="319"/>
    </location>
</feature>
<evidence type="ECO:0000313" key="5">
    <source>
        <dbReference type="EMBL" id="VDM19940.1"/>
    </source>
</evidence>
<keyword evidence="1" id="KW-0238">DNA-binding</keyword>